<keyword evidence="2" id="KW-0269">Exonuclease</keyword>
<dbReference type="InterPro" id="IPR005135">
    <property type="entry name" value="Endo/exonuclease/phosphatase"/>
</dbReference>
<dbReference type="InterPro" id="IPR036691">
    <property type="entry name" value="Endo/exonu/phosph_ase_sf"/>
</dbReference>
<dbReference type="Pfam" id="PF03372">
    <property type="entry name" value="Exo_endo_phos"/>
    <property type="match status" value="1"/>
</dbReference>
<dbReference type="SUPFAM" id="SSF56219">
    <property type="entry name" value="DNase I-like"/>
    <property type="match status" value="1"/>
</dbReference>
<dbReference type="GO" id="GO:0004527">
    <property type="term" value="F:exonuclease activity"/>
    <property type="evidence" value="ECO:0007669"/>
    <property type="project" value="UniProtKB-KW"/>
</dbReference>
<name>A0A2P8FA99_9RHOB</name>
<feature type="domain" description="Endonuclease/exonuclease/phosphatase" evidence="1">
    <location>
        <begin position="18"/>
        <end position="297"/>
    </location>
</feature>
<proteinExistence type="predicted"/>
<keyword evidence="2" id="KW-0540">Nuclease</keyword>
<dbReference type="EMBL" id="PYGJ01000009">
    <property type="protein sequence ID" value="PSL18640.1"/>
    <property type="molecule type" value="Genomic_DNA"/>
</dbReference>
<keyword evidence="2" id="KW-0255">Endonuclease</keyword>
<dbReference type="GO" id="GO:0004519">
    <property type="term" value="F:endonuclease activity"/>
    <property type="evidence" value="ECO:0007669"/>
    <property type="project" value="UniProtKB-KW"/>
</dbReference>
<organism evidence="2 3">
    <name type="scientific">Shimia abyssi</name>
    <dbReference type="NCBI Taxonomy" id="1662395"/>
    <lineage>
        <taxon>Bacteria</taxon>
        <taxon>Pseudomonadati</taxon>
        <taxon>Pseudomonadota</taxon>
        <taxon>Alphaproteobacteria</taxon>
        <taxon>Rhodobacterales</taxon>
        <taxon>Roseobacteraceae</taxon>
    </lineage>
</organism>
<reference evidence="2 3" key="1">
    <citation type="submission" date="2018-03" db="EMBL/GenBank/DDBJ databases">
        <title>Genomic Encyclopedia of Archaeal and Bacterial Type Strains, Phase II (KMG-II): from individual species to whole genera.</title>
        <authorList>
            <person name="Goeker M."/>
        </authorList>
    </citation>
    <scope>NUCLEOTIDE SEQUENCE [LARGE SCALE GENOMIC DNA]</scope>
    <source>
        <strain evidence="2 3">DSM 100673</strain>
    </source>
</reference>
<dbReference type="AlphaFoldDB" id="A0A2P8FA99"/>
<accession>A0A2P8FA99</accession>
<comment type="caution">
    <text evidence="2">The sequence shown here is derived from an EMBL/GenBank/DDBJ whole genome shotgun (WGS) entry which is preliminary data.</text>
</comment>
<keyword evidence="3" id="KW-1185">Reference proteome</keyword>
<keyword evidence="2" id="KW-0378">Hydrolase</keyword>
<evidence type="ECO:0000313" key="2">
    <source>
        <dbReference type="EMBL" id="PSL18640.1"/>
    </source>
</evidence>
<sequence length="324" mass="35078">MASFDVELSRKGPGVMARDILRRDPQAIAVAQVVAHVAPDILMLQGVDYDHNLHGAMALRDLMSEHGIFYPHAFALPTNAGAASGIDLDGDGRTYGPRDAQGYGRFYGDGAMVLFSRWPIATEGVQDFSALLWRDLPGATLPEVDNRPFPSAMALEAQRLSSVGHWSVPVTGPDGKMLNLLTFAAGPPVFDGPEDRNGLRNADELRLVSMMMAGEIGKAPEGAFVVLGNANLDPDRGEGRQEAIRALLSDRRLQDPHAGMGPTVDWTDPIPGNLRVDYVLPSADLAVFDAGVFWPRKGTEEHATLSHKGTDASRHRLVWVDLDL</sequence>
<gene>
    <name evidence="2" type="ORF">CLV88_10925</name>
</gene>
<evidence type="ECO:0000313" key="3">
    <source>
        <dbReference type="Proteomes" id="UP000240418"/>
    </source>
</evidence>
<dbReference type="Proteomes" id="UP000240418">
    <property type="component" value="Unassembled WGS sequence"/>
</dbReference>
<evidence type="ECO:0000259" key="1">
    <source>
        <dbReference type="Pfam" id="PF03372"/>
    </source>
</evidence>
<dbReference type="Gene3D" id="3.60.10.10">
    <property type="entry name" value="Endonuclease/exonuclease/phosphatase"/>
    <property type="match status" value="1"/>
</dbReference>
<protein>
    <submittedName>
        <fullName evidence="2">Endonuclease/exonuclease/phosphatase family protein</fullName>
    </submittedName>
</protein>